<evidence type="ECO:0000256" key="2">
    <source>
        <dbReference type="ARBA" id="ARBA00004170"/>
    </source>
</evidence>
<comment type="similarity">
    <text evidence="3 10">Belongs to the ATPase gamma chain family.</text>
</comment>
<reference evidence="11" key="2">
    <citation type="journal article" date="2021" name="PeerJ">
        <title>Extensive microbial diversity within the chicken gut microbiome revealed by metagenomics and culture.</title>
        <authorList>
            <person name="Gilroy R."/>
            <person name="Ravi A."/>
            <person name="Getino M."/>
            <person name="Pursley I."/>
            <person name="Horton D.L."/>
            <person name="Alikhan N.F."/>
            <person name="Baker D."/>
            <person name="Gharbi K."/>
            <person name="Hall N."/>
            <person name="Watson M."/>
            <person name="Adriaenssens E.M."/>
            <person name="Foster-Nyarko E."/>
            <person name="Jarju S."/>
            <person name="Secka A."/>
            <person name="Antonio M."/>
            <person name="Oren A."/>
            <person name="Chaudhuri R.R."/>
            <person name="La Ragione R."/>
            <person name="Hildebrand F."/>
            <person name="Pallen M.J."/>
        </authorList>
    </citation>
    <scope>NUCLEOTIDE SEQUENCE</scope>
    <source>
        <strain evidence="11">6276</strain>
    </source>
</reference>
<keyword evidence="10" id="KW-1003">Cell membrane</keyword>
<keyword evidence="8 10" id="KW-0139">CF(1)</keyword>
<sequence length="310" mass="34709">MSNLKDIKNRIKSVESTKKITRAMKMVAAAKVKKAESTVKASRPFTAELNAMFKKLLNSVGTYSSNTLKIKSAVDNYPELLQVRNIKSAGMLVITSNKGLAGAYNANVVRKTLKKIQEYNEKGIHVILFVIGQKGVSALKRKVENYDCEIAKTYLNVANNPSGSACLMVVEDLADYYVNKKIDKIEIITTRFKNMMSYFVEEWEILPLKSPEANYERLHDNVAEPLMEFEPDMHNILQKVVPMYITNIIYQAMLEAQASELASRMTAMSAATSNAEKMITTLSIEYNKSRQAAITQEIVEVVSGANTQIN</sequence>
<comment type="caution">
    <text evidence="11">The sequence shown here is derived from an EMBL/GenBank/DDBJ whole genome shotgun (WGS) entry which is preliminary data.</text>
</comment>
<dbReference type="CDD" id="cd12151">
    <property type="entry name" value="F1-ATPase_gamma"/>
    <property type="match status" value="1"/>
</dbReference>
<dbReference type="PRINTS" id="PR00126">
    <property type="entry name" value="ATPASEGAMMA"/>
</dbReference>
<organism evidence="11 12">
    <name type="scientific">Candidatus Scatousia excrementigallinarum</name>
    <dbReference type="NCBI Taxonomy" id="2840935"/>
    <lineage>
        <taxon>Bacteria</taxon>
        <taxon>Candidatus Scatousia</taxon>
    </lineage>
</organism>
<evidence type="ECO:0000256" key="8">
    <source>
        <dbReference type="ARBA" id="ARBA00023196"/>
    </source>
</evidence>
<name>A0A9D1F0P4_9BACT</name>
<dbReference type="PANTHER" id="PTHR11693">
    <property type="entry name" value="ATP SYNTHASE GAMMA CHAIN"/>
    <property type="match status" value="1"/>
</dbReference>
<dbReference type="GO" id="GO:0042777">
    <property type="term" value="P:proton motive force-driven plasma membrane ATP synthesis"/>
    <property type="evidence" value="ECO:0007669"/>
    <property type="project" value="UniProtKB-UniRule"/>
</dbReference>
<gene>
    <name evidence="10 11" type="primary">atpG</name>
    <name evidence="11" type="ORF">IAC10_11690</name>
</gene>
<dbReference type="InterPro" id="IPR035968">
    <property type="entry name" value="ATP_synth_F1_ATPase_gsu"/>
</dbReference>
<dbReference type="HAMAP" id="MF_00815">
    <property type="entry name" value="ATP_synth_gamma_bact"/>
    <property type="match status" value="1"/>
</dbReference>
<dbReference type="SUPFAM" id="SSF52943">
    <property type="entry name" value="ATP synthase (F1-ATPase), gamma subunit"/>
    <property type="match status" value="1"/>
</dbReference>
<dbReference type="PANTHER" id="PTHR11693:SF22">
    <property type="entry name" value="ATP SYNTHASE SUBUNIT GAMMA, MITOCHONDRIAL"/>
    <property type="match status" value="1"/>
</dbReference>
<comment type="subunit">
    <text evidence="10">F-type ATPases have 2 components, CF(1) - the catalytic core - and CF(0) - the membrane proton channel. CF(1) has five subunits: alpha(3), beta(3), gamma(1), delta(1), epsilon(1). CF(0) has three main subunits: a, b and c.</text>
</comment>
<dbReference type="InterPro" id="IPR000131">
    <property type="entry name" value="ATP_synth_F1_gsu"/>
</dbReference>
<keyword evidence="7 10" id="KW-0472">Membrane</keyword>
<reference evidence="11" key="1">
    <citation type="submission" date="2020-10" db="EMBL/GenBank/DDBJ databases">
        <authorList>
            <person name="Gilroy R."/>
        </authorList>
    </citation>
    <scope>NUCLEOTIDE SEQUENCE</scope>
    <source>
        <strain evidence="11">6276</strain>
    </source>
</reference>
<proteinExistence type="inferred from homology"/>
<keyword evidence="6 10" id="KW-0406">Ion transport</keyword>
<dbReference type="GO" id="GO:0005886">
    <property type="term" value="C:plasma membrane"/>
    <property type="evidence" value="ECO:0007669"/>
    <property type="project" value="UniProtKB-SubCell"/>
</dbReference>
<evidence type="ECO:0000256" key="3">
    <source>
        <dbReference type="ARBA" id="ARBA00007681"/>
    </source>
</evidence>
<keyword evidence="9 10" id="KW-0066">ATP synthesis</keyword>
<dbReference type="NCBIfam" id="TIGR01146">
    <property type="entry name" value="ATPsyn_F1gamma"/>
    <property type="match status" value="1"/>
</dbReference>
<dbReference type="Gene3D" id="3.40.1380.10">
    <property type="match status" value="1"/>
</dbReference>
<protein>
    <recommendedName>
        <fullName evidence="10">ATP synthase gamma chain</fullName>
    </recommendedName>
    <alternativeName>
        <fullName evidence="10">ATP synthase F1 sector gamma subunit</fullName>
    </alternativeName>
    <alternativeName>
        <fullName evidence="10">F-ATPase gamma subunit</fullName>
    </alternativeName>
</protein>
<dbReference type="GO" id="GO:0045259">
    <property type="term" value="C:proton-transporting ATP synthase complex"/>
    <property type="evidence" value="ECO:0007669"/>
    <property type="project" value="UniProtKB-KW"/>
</dbReference>
<dbReference type="EMBL" id="DVIU01000232">
    <property type="protein sequence ID" value="HIS37268.1"/>
    <property type="molecule type" value="Genomic_DNA"/>
</dbReference>
<evidence type="ECO:0000256" key="9">
    <source>
        <dbReference type="ARBA" id="ARBA00023310"/>
    </source>
</evidence>
<evidence type="ECO:0000256" key="4">
    <source>
        <dbReference type="ARBA" id="ARBA00022448"/>
    </source>
</evidence>
<evidence type="ECO:0000313" key="11">
    <source>
        <dbReference type="EMBL" id="HIS37268.1"/>
    </source>
</evidence>
<evidence type="ECO:0000256" key="5">
    <source>
        <dbReference type="ARBA" id="ARBA00022781"/>
    </source>
</evidence>
<dbReference type="Proteomes" id="UP000823928">
    <property type="component" value="Unassembled WGS sequence"/>
</dbReference>
<evidence type="ECO:0000313" key="12">
    <source>
        <dbReference type="Proteomes" id="UP000823928"/>
    </source>
</evidence>
<evidence type="ECO:0000256" key="1">
    <source>
        <dbReference type="ARBA" id="ARBA00003456"/>
    </source>
</evidence>
<keyword evidence="5 10" id="KW-0375">Hydrogen ion transport</keyword>
<keyword evidence="4 10" id="KW-0813">Transport</keyword>
<dbReference type="Gene3D" id="1.10.287.80">
    <property type="entry name" value="ATP synthase, gamma subunit, helix hairpin domain"/>
    <property type="match status" value="2"/>
</dbReference>
<dbReference type="Pfam" id="PF00231">
    <property type="entry name" value="ATP-synt"/>
    <property type="match status" value="1"/>
</dbReference>
<accession>A0A9D1F0P4</accession>
<dbReference type="AlphaFoldDB" id="A0A9D1F0P4"/>
<dbReference type="GO" id="GO:0005524">
    <property type="term" value="F:ATP binding"/>
    <property type="evidence" value="ECO:0007669"/>
    <property type="project" value="UniProtKB-UniRule"/>
</dbReference>
<dbReference type="GO" id="GO:0046933">
    <property type="term" value="F:proton-transporting ATP synthase activity, rotational mechanism"/>
    <property type="evidence" value="ECO:0007669"/>
    <property type="project" value="UniProtKB-UniRule"/>
</dbReference>
<comment type="subcellular location">
    <subcellularLocation>
        <location evidence="10">Cell membrane</location>
        <topology evidence="10">Peripheral membrane protein</topology>
    </subcellularLocation>
    <subcellularLocation>
        <location evidence="2">Membrane</location>
        <topology evidence="2">Peripheral membrane protein</topology>
    </subcellularLocation>
</comment>
<comment type="function">
    <text evidence="1 10">Produces ATP from ADP in the presence of a proton gradient across the membrane. The gamma chain is believed to be important in regulating ATPase activity and the flow of protons through the CF(0) complex.</text>
</comment>
<evidence type="ECO:0000256" key="6">
    <source>
        <dbReference type="ARBA" id="ARBA00023065"/>
    </source>
</evidence>
<evidence type="ECO:0000256" key="7">
    <source>
        <dbReference type="ARBA" id="ARBA00023136"/>
    </source>
</evidence>
<evidence type="ECO:0000256" key="10">
    <source>
        <dbReference type="HAMAP-Rule" id="MF_00815"/>
    </source>
</evidence>